<organism evidence="1 2">
    <name type="scientific">Tritrichomonas musculus</name>
    <dbReference type="NCBI Taxonomy" id="1915356"/>
    <lineage>
        <taxon>Eukaryota</taxon>
        <taxon>Metamonada</taxon>
        <taxon>Parabasalia</taxon>
        <taxon>Tritrichomonadida</taxon>
        <taxon>Tritrichomonadidae</taxon>
        <taxon>Tritrichomonas</taxon>
    </lineage>
</organism>
<dbReference type="EMBL" id="JAPFFF010000010">
    <property type="protein sequence ID" value="KAK8881307.1"/>
    <property type="molecule type" value="Genomic_DNA"/>
</dbReference>
<protein>
    <recommendedName>
        <fullName evidence="3">PPPDE domain-containing protein</fullName>
    </recommendedName>
</protein>
<keyword evidence="2" id="KW-1185">Reference proteome</keyword>
<comment type="caution">
    <text evidence="1">The sequence shown here is derived from an EMBL/GenBank/DDBJ whole genome shotgun (WGS) entry which is preliminary data.</text>
</comment>
<sequence>MYEYKLVFRPLEGIVTKHILETPGPSKLPFWKKLLDTLSFGGYYDDDAGLIGCSVEDLEFKYQNFLKGAKPNDFSYSNNDMPYHVGLVVGDKLFEYEDDEMFYKGYKDYKVNYNKKISWQDLCPDSTDPKIRGKTKTSPDRLNTLIMNHGDSSWRTRGNYKLLTHNCQHFTHFAISLLE</sequence>
<proteinExistence type="predicted"/>
<dbReference type="InterPro" id="IPR042266">
    <property type="entry name" value="PPPDE_sf"/>
</dbReference>
<reference evidence="1 2" key="1">
    <citation type="submission" date="2024-04" db="EMBL/GenBank/DDBJ databases">
        <title>Tritrichomonas musculus Genome.</title>
        <authorList>
            <person name="Alves-Ferreira E."/>
            <person name="Grigg M."/>
            <person name="Lorenzi H."/>
            <person name="Galac M."/>
        </authorList>
    </citation>
    <scope>NUCLEOTIDE SEQUENCE [LARGE SCALE GENOMIC DNA]</scope>
    <source>
        <strain evidence="1 2">EAF2021</strain>
    </source>
</reference>
<name>A0ABR2JRE4_9EUKA</name>
<dbReference type="Gene3D" id="3.90.1720.30">
    <property type="entry name" value="PPPDE domains"/>
    <property type="match status" value="1"/>
</dbReference>
<evidence type="ECO:0000313" key="1">
    <source>
        <dbReference type="EMBL" id="KAK8881307.1"/>
    </source>
</evidence>
<evidence type="ECO:0000313" key="2">
    <source>
        <dbReference type="Proteomes" id="UP001470230"/>
    </source>
</evidence>
<accession>A0ABR2JRE4</accession>
<gene>
    <name evidence="1" type="ORF">M9Y10_004042</name>
</gene>
<evidence type="ECO:0008006" key="3">
    <source>
        <dbReference type="Google" id="ProtNLM"/>
    </source>
</evidence>
<dbReference type="Proteomes" id="UP001470230">
    <property type="component" value="Unassembled WGS sequence"/>
</dbReference>